<name>A0A2U2BEY2_ALCFA</name>
<dbReference type="PANTHER" id="PTHR47698">
    <property type="entry name" value="FATTY-ACID-BINDING PROTEIN 3, CHLOROPLASTIC"/>
    <property type="match status" value="1"/>
</dbReference>
<dbReference type="Proteomes" id="UP000245216">
    <property type="component" value="Unassembled WGS sequence"/>
</dbReference>
<dbReference type="Pfam" id="PF16036">
    <property type="entry name" value="Chalcone_3"/>
    <property type="match status" value="1"/>
</dbReference>
<dbReference type="SUPFAM" id="SSF54626">
    <property type="entry name" value="Chalcone isomerase"/>
    <property type="match status" value="1"/>
</dbReference>
<proteinExistence type="predicted"/>
<dbReference type="OrthoDB" id="9795336at2"/>
<dbReference type="RefSeq" id="WP_042489216.1">
    <property type="nucleotide sequence ID" value="NZ_CAXOKM010000022.1"/>
</dbReference>
<keyword evidence="1" id="KW-0812">Transmembrane</keyword>
<reference evidence="1 2" key="1">
    <citation type="submission" date="2018-05" db="EMBL/GenBank/DDBJ databases">
        <title>Genome Sequence of an Efficient Indole-Degrading Bacterium, Alcaligenes sp.YBY.</title>
        <authorList>
            <person name="Yang B."/>
        </authorList>
    </citation>
    <scope>NUCLEOTIDE SEQUENCE [LARGE SCALE GENOMIC DNA]</scope>
    <source>
        <strain evidence="1 2">YBY</strain>
    </source>
</reference>
<dbReference type="EMBL" id="QEXO01000005">
    <property type="protein sequence ID" value="PWE12562.1"/>
    <property type="molecule type" value="Genomic_DNA"/>
</dbReference>
<dbReference type="InterPro" id="IPR036298">
    <property type="entry name" value="Chalcone_isomerase_sf"/>
</dbReference>
<gene>
    <name evidence="1" type="ORF">DF183_17430</name>
</gene>
<protein>
    <submittedName>
        <fullName evidence="1">Lipoprotein transmembrane</fullName>
    </submittedName>
</protein>
<reference evidence="1 2" key="2">
    <citation type="submission" date="2018-05" db="EMBL/GenBank/DDBJ databases">
        <authorList>
            <person name="Lanie J.A."/>
            <person name="Ng W.-L."/>
            <person name="Kazmierczak K.M."/>
            <person name="Andrzejewski T.M."/>
            <person name="Davidsen T.M."/>
            <person name="Wayne K.J."/>
            <person name="Tettelin H."/>
            <person name="Glass J.I."/>
            <person name="Rusch D."/>
            <person name="Podicherti R."/>
            <person name="Tsui H.-C.T."/>
            <person name="Winkler M.E."/>
        </authorList>
    </citation>
    <scope>NUCLEOTIDE SEQUENCE [LARGE SCALE GENOMIC DNA]</scope>
    <source>
        <strain evidence="1 2">YBY</strain>
    </source>
</reference>
<accession>A0A2U2BEY2</accession>
<keyword evidence="1" id="KW-0449">Lipoprotein</keyword>
<dbReference type="InterPro" id="IPR016087">
    <property type="entry name" value="Chalcone_isomerase"/>
</dbReference>
<evidence type="ECO:0000313" key="2">
    <source>
        <dbReference type="Proteomes" id="UP000245216"/>
    </source>
</evidence>
<dbReference type="InterPro" id="IPR016088">
    <property type="entry name" value="Chalcone_isomerase_3-sand"/>
</dbReference>
<keyword evidence="1" id="KW-0472">Membrane</keyword>
<organism evidence="1 2">
    <name type="scientific">Alcaligenes faecalis</name>
    <dbReference type="NCBI Taxonomy" id="511"/>
    <lineage>
        <taxon>Bacteria</taxon>
        <taxon>Pseudomonadati</taxon>
        <taxon>Pseudomonadota</taxon>
        <taxon>Betaproteobacteria</taxon>
        <taxon>Burkholderiales</taxon>
        <taxon>Alcaligenaceae</taxon>
        <taxon>Alcaligenes</taxon>
    </lineage>
</organism>
<dbReference type="PANTHER" id="PTHR47698:SF2">
    <property type="entry name" value="FATTY-ACID-BINDING PROTEIN 3, CHLOROPLASTIC"/>
    <property type="match status" value="1"/>
</dbReference>
<dbReference type="GO" id="GO:0016872">
    <property type="term" value="F:intramolecular lyase activity"/>
    <property type="evidence" value="ECO:0007669"/>
    <property type="project" value="InterPro"/>
</dbReference>
<evidence type="ECO:0000313" key="1">
    <source>
        <dbReference type="EMBL" id="PWE12562.1"/>
    </source>
</evidence>
<comment type="caution">
    <text evidence="1">The sequence shown here is derived from an EMBL/GenBank/DDBJ whole genome shotgun (WGS) entry which is preliminary data.</text>
</comment>
<sequence length="190" mass="20551">MFTPRCAALILSLSLGLPAAQAATVANVTVPDTVTVEQQSLKLNGAGLRKKVVFDVYVAALYTASPSQDADAIIQSPGPHQVRLVLKRDLDAQTLIDALKDGIHNNLTDPERQELDPVIKQFEDLMRQVGEAKEGDIVVLDMNAAQVKILFNDKVLGELSHPDLTPALLKIWLGKKPAQESLKKALLGLS</sequence>
<dbReference type="STRING" id="511.UZ73_11090"/>
<dbReference type="Gene3D" id="3.50.70.10">
    <property type="match status" value="1"/>
</dbReference>
<dbReference type="AlphaFoldDB" id="A0A2U2BEY2"/>